<feature type="transmembrane region" description="Helical" evidence="1">
    <location>
        <begin position="62"/>
        <end position="82"/>
    </location>
</feature>
<feature type="transmembrane region" description="Helical" evidence="1">
    <location>
        <begin position="22"/>
        <end position="41"/>
    </location>
</feature>
<evidence type="ECO:0000259" key="2">
    <source>
        <dbReference type="Pfam" id="PF07331"/>
    </source>
</evidence>
<evidence type="ECO:0000256" key="1">
    <source>
        <dbReference type="SAM" id="Phobius"/>
    </source>
</evidence>
<comment type="caution">
    <text evidence="3">The sequence shown here is derived from an EMBL/GenBank/DDBJ whole genome shotgun (WGS) entry which is preliminary data.</text>
</comment>
<keyword evidence="1" id="KW-0812">Transmembrane</keyword>
<keyword evidence="1" id="KW-1133">Transmembrane helix</keyword>
<name>A0A1Q8ST19_9GAMM</name>
<keyword evidence="4" id="KW-1185">Reference proteome</keyword>
<feature type="transmembrane region" description="Helical" evidence="1">
    <location>
        <begin position="145"/>
        <end position="171"/>
    </location>
</feature>
<feature type="transmembrane region" description="Helical" evidence="1">
    <location>
        <begin position="102"/>
        <end position="133"/>
    </location>
</feature>
<dbReference type="Proteomes" id="UP000186878">
    <property type="component" value="Unassembled WGS sequence"/>
</dbReference>
<dbReference type="STRING" id="404433.BTW07_07150"/>
<dbReference type="Pfam" id="PF07331">
    <property type="entry name" value="TctB"/>
    <property type="match status" value="1"/>
</dbReference>
<sequence>MNDATNTVSRVERETDSERGKALANIIFNAGLAALFVGLFLQAGDLPSSMWEPLGAGSFPRLILGALITFNLAIMVQSVAALRRTDREAGVGATHWFIQRRMAFATLAVFSLYALLMPWIGFALASLLFLLAVQVILGARRGRRLLIAGVIAAVFGLGLYVLFSHVFLISLPRGHLW</sequence>
<dbReference type="InterPro" id="IPR009936">
    <property type="entry name" value="DUF1468"/>
</dbReference>
<protein>
    <recommendedName>
        <fullName evidence="2">DUF1468 domain-containing protein</fullName>
    </recommendedName>
</protein>
<evidence type="ECO:0000313" key="4">
    <source>
        <dbReference type="Proteomes" id="UP000186878"/>
    </source>
</evidence>
<dbReference type="EMBL" id="MSDO01000009">
    <property type="protein sequence ID" value="OLO04590.1"/>
    <property type="molecule type" value="Genomic_DNA"/>
</dbReference>
<evidence type="ECO:0000313" key="3">
    <source>
        <dbReference type="EMBL" id="OLO04590.1"/>
    </source>
</evidence>
<dbReference type="AlphaFoldDB" id="A0A1Q8ST19"/>
<feature type="domain" description="DUF1468" evidence="2">
    <location>
        <begin position="31"/>
        <end position="172"/>
    </location>
</feature>
<accession>A0A1Q8ST19</accession>
<keyword evidence="1" id="KW-0472">Membrane</keyword>
<dbReference type="OrthoDB" id="6183228at2"/>
<organism evidence="3 4">
    <name type="scientific">Salinicola socius</name>
    <dbReference type="NCBI Taxonomy" id="404433"/>
    <lineage>
        <taxon>Bacteria</taxon>
        <taxon>Pseudomonadati</taxon>
        <taxon>Pseudomonadota</taxon>
        <taxon>Gammaproteobacteria</taxon>
        <taxon>Oceanospirillales</taxon>
        <taxon>Halomonadaceae</taxon>
        <taxon>Salinicola</taxon>
    </lineage>
</organism>
<proteinExistence type="predicted"/>
<reference evidence="3 4" key="1">
    <citation type="submission" date="2016-12" db="EMBL/GenBank/DDBJ databases">
        <title>Draft genome sequences of strains Salinicola socius SMB35, Salinicola sp. MH3R3-1 and Chromohalobacter sp. SMB17 from the Verkhnekamsk potash mining region of Russia.</title>
        <authorList>
            <person name="Mavrodi D.V."/>
            <person name="Olsson B.E."/>
            <person name="Korsakova E.S."/>
            <person name="Pyankova A."/>
            <person name="Mavrodi O.V."/>
            <person name="Plotnikova E.G."/>
        </authorList>
    </citation>
    <scope>NUCLEOTIDE SEQUENCE [LARGE SCALE GENOMIC DNA]</scope>
    <source>
        <strain evidence="3 4">SMB35</strain>
    </source>
</reference>
<dbReference type="RefSeq" id="WP_075569491.1">
    <property type="nucleotide sequence ID" value="NZ_MSDO01000009.1"/>
</dbReference>
<gene>
    <name evidence="3" type="ORF">BTW07_07150</name>
</gene>